<dbReference type="OrthoDB" id="8902313at2759"/>
<dbReference type="AlphaFoldDB" id="A0A8T3CMI5"/>
<keyword evidence="2" id="KW-0732">Signal</keyword>
<name>A0A8T3CMI5_9TELE</name>
<evidence type="ECO:0000256" key="1">
    <source>
        <dbReference type="SAM" id="MobiDB-lite"/>
    </source>
</evidence>
<gene>
    <name evidence="3" type="ORF">AGOR_G00205770</name>
</gene>
<dbReference type="EMBL" id="JAERUA010000020">
    <property type="protein sequence ID" value="KAI1885626.1"/>
    <property type="molecule type" value="Genomic_DNA"/>
</dbReference>
<keyword evidence="4" id="KW-1185">Reference proteome</keyword>
<feature type="chain" id="PRO_5035849403" evidence="2">
    <location>
        <begin position="21"/>
        <end position="101"/>
    </location>
</feature>
<reference evidence="3" key="1">
    <citation type="submission" date="2021-01" db="EMBL/GenBank/DDBJ databases">
        <authorList>
            <person name="Zahm M."/>
            <person name="Roques C."/>
            <person name="Cabau C."/>
            <person name="Klopp C."/>
            <person name="Donnadieu C."/>
            <person name="Jouanno E."/>
            <person name="Lampietro C."/>
            <person name="Louis A."/>
            <person name="Herpin A."/>
            <person name="Echchiki A."/>
            <person name="Berthelot C."/>
            <person name="Parey E."/>
            <person name="Roest-Crollius H."/>
            <person name="Braasch I."/>
            <person name="Postlethwait J."/>
            <person name="Bobe J."/>
            <person name="Montfort J."/>
            <person name="Bouchez O."/>
            <person name="Begum T."/>
            <person name="Mejri S."/>
            <person name="Adams A."/>
            <person name="Chen W.-J."/>
            <person name="Guiguen Y."/>
        </authorList>
    </citation>
    <scope>NUCLEOTIDE SEQUENCE</scope>
    <source>
        <tissue evidence="3">Blood</tissue>
    </source>
</reference>
<evidence type="ECO:0000313" key="3">
    <source>
        <dbReference type="EMBL" id="KAI1885626.1"/>
    </source>
</evidence>
<dbReference type="Proteomes" id="UP000829720">
    <property type="component" value="Unassembled WGS sequence"/>
</dbReference>
<feature type="signal peptide" evidence="2">
    <location>
        <begin position="1"/>
        <end position="20"/>
    </location>
</feature>
<comment type="caution">
    <text evidence="3">The sequence shown here is derived from an EMBL/GenBank/DDBJ whole genome shotgun (WGS) entry which is preliminary data.</text>
</comment>
<feature type="region of interest" description="Disordered" evidence="1">
    <location>
        <begin position="30"/>
        <end position="58"/>
    </location>
</feature>
<sequence length="101" mass="11264">MNSMLFISGTILCLLFVIISISNRLKQQQGKKRCDSVPSGRCEKSGKAGHSNAPKQHLHKWDMGEKDLKLLATILSAGLVDADPTYLKHMKEYRDLRGGHT</sequence>
<evidence type="ECO:0000256" key="2">
    <source>
        <dbReference type="SAM" id="SignalP"/>
    </source>
</evidence>
<proteinExistence type="predicted"/>
<organism evidence="3 4">
    <name type="scientific">Albula goreensis</name>
    <dbReference type="NCBI Taxonomy" id="1534307"/>
    <lineage>
        <taxon>Eukaryota</taxon>
        <taxon>Metazoa</taxon>
        <taxon>Chordata</taxon>
        <taxon>Craniata</taxon>
        <taxon>Vertebrata</taxon>
        <taxon>Euteleostomi</taxon>
        <taxon>Actinopterygii</taxon>
        <taxon>Neopterygii</taxon>
        <taxon>Teleostei</taxon>
        <taxon>Albuliformes</taxon>
        <taxon>Albulidae</taxon>
        <taxon>Albula</taxon>
    </lineage>
</organism>
<protein>
    <submittedName>
        <fullName evidence="3">Uncharacterized protein</fullName>
    </submittedName>
</protein>
<accession>A0A8T3CMI5</accession>
<evidence type="ECO:0000313" key="4">
    <source>
        <dbReference type="Proteomes" id="UP000829720"/>
    </source>
</evidence>